<dbReference type="Proteomes" id="UP000076976">
    <property type="component" value="Unassembled WGS sequence"/>
</dbReference>
<proteinExistence type="predicted"/>
<organism evidence="3 4">
    <name type="scientific">Janibacter melonis</name>
    <dbReference type="NCBI Taxonomy" id="262209"/>
    <lineage>
        <taxon>Bacteria</taxon>
        <taxon>Bacillati</taxon>
        <taxon>Actinomycetota</taxon>
        <taxon>Actinomycetes</taxon>
        <taxon>Micrococcales</taxon>
        <taxon>Intrasporangiaceae</taxon>
        <taxon>Janibacter</taxon>
    </lineage>
</organism>
<sequence length="402" mass="43420">MSLREGMETDAVRDVAGAMLELAARADGVRDSGSAMLRALAGVWEGDDVVRFQQGWEDAGPRLSEAAEGLRGAGEGLRRQVGDQVAASGGEGSGGGGDDGGWGWPHLDLPDLDFPDLGNPFDGMGWEVPAFFSWPDIDWGGLWEGFLDVLEDIGDWWDDLPIWAQIVIGVVAAAVIVVVAILAGVEILGALAIVAAIATVAGIVMTILDMLDAVAEFLRDPEAAIEKFLDDPLAALDDLIWLGIGFLPFGIGKLLGRFRKPIKELLEKAAPWLKRKGDEIGGWVRRKVDELRSKVDDLIEKLRGGRAPKVDPIPDGKVRDEVHKLPPGKSKNVYTVKNDQEARDLFDRLAAGGREVDPKGYPGRVVERPDGTVIRIRDSSKSGGTTIDIKYPDGRTEKVHVE</sequence>
<feature type="transmembrane region" description="Helical" evidence="2">
    <location>
        <begin position="190"/>
        <end position="208"/>
    </location>
</feature>
<comment type="caution">
    <text evidence="3">The sequence shown here is derived from an EMBL/GenBank/DDBJ whole genome shotgun (WGS) entry which is preliminary data.</text>
</comment>
<dbReference type="InterPro" id="IPR036689">
    <property type="entry name" value="ESAT-6-like_sf"/>
</dbReference>
<evidence type="ECO:0000256" key="1">
    <source>
        <dbReference type="SAM" id="MobiDB-lite"/>
    </source>
</evidence>
<feature type="transmembrane region" description="Helical" evidence="2">
    <location>
        <begin position="162"/>
        <end position="183"/>
    </location>
</feature>
<feature type="compositionally biased region" description="Basic and acidic residues" evidence="1">
    <location>
        <begin position="390"/>
        <end position="402"/>
    </location>
</feature>
<keyword evidence="2" id="KW-0472">Membrane</keyword>
<keyword evidence="4" id="KW-1185">Reference proteome</keyword>
<feature type="region of interest" description="Disordered" evidence="1">
    <location>
        <begin position="376"/>
        <end position="402"/>
    </location>
</feature>
<feature type="transmembrane region" description="Helical" evidence="2">
    <location>
        <begin position="239"/>
        <end position="256"/>
    </location>
</feature>
<evidence type="ECO:0008006" key="5">
    <source>
        <dbReference type="Google" id="ProtNLM"/>
    </source>
</evidence>
<dbReference type="AlphaFoldDB" id="A0A176QDI4"/>
<keyword evidence="2" id="KW-0812">Transmembrane</keyword>
<name>A0A176QDI4_9MICO</name>
<evidence type="ECO:0000313" key="4">
    <source>
        <dbReference type="Proteomes" id="UP000076976"/>
    </source>
</evidence>
<evidence type="ECO:0000313" key="3">
    <source>
        <dbReference type="EMBL" id="OAB87827.1"/>
    </source>
</evidence>
<dbReference type="EMBL" id="LQZG01000002">
    <property type="protein sequence ID" value="OAB87827.1"/>
    <property type="molecule type" value="Genomic_DNA"/>
</dbReference>
<dbReference type="RefSeq" id="WP_068273595.1">
    <property type="nucleotide sequence ID" value="NZ_LQZG01000002.1"/>
</dbReference>
<protein>
    <recommendedName>
        <fullName evidence="5">WXG100 family type VII secretion target</fullName>
    </recommendedName>
</protein>
<evidence type="ECO:0000256" key="2">
    <source>
        <dbReference type="SAM" id="Phobius"/>
    </source>
</evidence>
<dbReference type="SUPFAM" id="SSF140453">
    <property type="entry name" value="EsxAB dimer-like"/>
    <property type="match status" value="1"/>
</dbReference>
<gene>
    <name evidence="3" type="ORF">AWH69_07270</name>
</gene>
<accession>A0A176QDI4</accession>
<dbReference type="STRING" id="262209.AWH69_07270"/>
<reference evidence="3 4" key="1">
    <citation type="submission" date="2016-01" db="EMBL/GenBank/DDBJ databases">
        <title>Janibacter melonis strain CD11_4 genome sequencing and assembly.</title>
        <authorList>
            <person name="Nair G.R."/>
            <person name="Kaur G."/>
            <person name="Chander A.M."/>
            <person name="Mayilraj S."/>
        </authorList>
    </citation>
    <scope>NUCLEOTIDE SEQUENCE [LARGE SCALE GENOMIC DNA]</scope>
    <source>
        <strain evidence="3 4">CD11-4</strain>
    </source>
</reference>
<keyword evidence="2" id="KW-1133">Transmembrane helix</keyword>